<gene>
    <name evidence="2" type="ORF">Dsin_030072</name>
</gene>
<evidence type="ECO:0000256" key="1">
    <source>
        <dbReference type="SAM" id="MobiDB-lite"/>
    </source>
</evidence>
<dbReference type="Proteomes" id="UP001281410">
    <property type="component" value="Unassembled WGS sequence"/>
</dbReference>
<organism evidence="2 3">
    <name type="scientific">Dipteronia sinensis</name>
    <dbReference type="NCBI Taxonomy" id="43782"/>
    <lineage>
        <taxon>Eukaryota</taxon>
        <taxon>Viridiplantae</taxon>
        <taxon>Streptophyta</taxon>
        <taxon>Embryophyta</taxon>
        <taxon>Tracheophyta</taxon>
        <taxon>Spermatophyta</taxon>
        <taxon>Magnoliopsida</taxon>
        <taxon>eudicotyledons</taxon>
        <taxon>Gunneridae</taxon>
        <taxon>Pentapetalae</taxon>
        <taxon>rosids</taxon>
        <taxon>malvids</taxon>
        <taxon>Sapindales</taxon>
        <taxon>Sapindaceae</taxon>
        <taxon>Hippocastanoideae</taxon>
        <taxon>Acereae</taxon>
        <taxon>Dipteronia</taxon>
    </lineage>
</organism>
<dbReference type="AlphaFoldDB" id="A0AAD9ZII2"/>
<name>A0AAD9ZII2_9ROSI</name>
<evidence type="ECO:0000313" key="3">
    <source>
        <dbReference type="Proteomes" id="UP001281410"/>
    </source>
</evidence>
<keyword evidence="3" id="KW-1185">Reference proteome</keyword>
<protein>
    <submittedName>
        <fullName evidence="2">Uncharacterized protein</fullName>
    </submittedName>
</protein>
<evidence type="ECO:0000313" key="2">
    <source>
        <dbReference type="EMBL" id="KAK3182786.1"/>
    </source>
</evidence>
<feature type="region of interest" description="Disordered" evidence="1">
    <location>
        <begin position="64"/>
        <end position="99"/>
    </location>
</feature>
<accession>A0AAD9ZII2</accession>
<reference evidence="2" key="1">
    <citation type="journal article" date="2023" name="Plant J.">
        <title>Genome sequences and population genomics provide insights into the demographic history, inbreeding, and mutation load of two 'living fossil' tree species of Dipteronia.</title>
        <authorList>
            <person name="Feng Y."/>
            <person name="Comes H.P."/>
            <person name="Chen J."/>
            <person name="Zhu S."/>
            <person name="Lu R."/>
            <person name="Zhang X."/>
            <person name="Li P."/>
            <person name="Qiu J."/>
            <person name="Olsen K.M."/>
            <person name="Qiu Y."/>
        </authorList>
    </citation>
    <scope>NUCLEOTIDE SEQUENCE</scope>
    <source>
        <strain evidence="2">NBL</strain>
    </source>
</reference>
<dbReference type="EMBL" id="JANJYJ010000010">
    <property type="protein sequence ID" value="KAK3182786.1"/>
    <property type="molecule type" value="Genomic_DNA"/>
</dbReference>
<sequence length="99" mass="11474">MTRTGSSKLPVWFWFWNQQLGFFFQKIMPVDFQSSRTLPIHGSLPEIRGSWIYESLPPSNTSIRTLPISKPEPFNHINSKSINPHTKTQNPLKPKIQNP</sequence>
<comment type="caution">
    <text evidence="2">The sequence shown here is derived from an EMBL/GenBank/DDBJ whole genome shotgun (WGS) entry which is preliminary data.</text>
</comment>
<proteinExistence type="predicted"/>
<feature type="compositionally biased region" description="Polar residues" evidence="1">
    <location>
        <begin position="76"/>
        <end position="99"/>
    </location>
</feature>